<dbReference type="SMART" id="SM00062">
    <property type="entry name" value="PBPb"/>
    <property type="match status" value="1"/>
</dbReference>
<dbReference type="RefSeq" id="WP_192010381.1">
    <property type="nucleotide sequence ID" value="NZ_JACYTQ010000003.1"/>
</dbReference>
<organism evidence="4 5">
    <name type="scientific">Echinicola arenosa</name>
    <dbReference type="NCBI Taxonomy" id="2774144"/>
    <lineage>
        <taxon>Bacteria</taxon>
        <taxon>Pseudomonadati</taxon>
        <taxon>Bacteroidota</taxon>
        <taxon>Cytophagia</taxon>
        <taxon>Cytophagales</taxon>
        <taxon>Cyclobacteriaceae</taxon>
        <taxon>Echinicola</taxon>
    </lineage>
</organism>
<comment type="caution">
    <text evidence="4">The sequence shown here is derived from an EMBL/GenBank/DDBJ whole genome shotgun (WGS) entry which is preliminary data.</text>
</comment>
<feature type="domain" description="Solute-binding protein family 3/N-terminal" evidence="3">
    <location>
        <begin position="32"/>
        <end position="255"/>
    </location>
</feature>
<dbReference type="SUPFAM" id="SSF53850">
    <property type="entry name" value="Periplasmic binding protein-like II"/>
    <property type="match status" value="1"/>
</dbReference>
<accession>A0ABR9AMF9</accession>
<dbReference type="Pfam" id="PF00497">
    <property type="entry name" value="SBP_bac_3"/>
    <property type="match status" value="1"/>
</dbReference>
<evidence type="ECO:0000313" key="4">
    <source>
        <dbReference type="EMBL" id="MBD8489516.1"/>
    </source>
</evidence>
<name>A0ABR9AMF9_9BACT</name>
<evidence type="ECO:0000256" key="1">
    <source>
        <dbReference type="ARBA" id="ARBA00022729"/>
    </source>
</evidence>
<evidence type="ECO:0000313" key="5">
    <source>
        <dbReference type="Proteomes" id="UP000647133"/>
    </source>
</evidence>
<dbReference type="PANTHER" id="PTHR35936:SF25">
    <property type="entry name" value="ABC TRANSPORTER SUBSTRATE-BINDING PROTEIN"/>
    <property type="match status" value="1"/>
</dbReference>
<dbReference type="Proteomes" id="UP000647133">
    <property type="component" value="Unassembled WGS sequence"/>
</dbReference>
<feature type="chain" id="PRO_5046657929" evidence="2">
    <location>
        <begin position="29"/>
        <end position="334"/>
    </location>
</feature>
<dbReference type="InterPro" id="IPR001638">
    <property type="entry name" value="Solute-binding_3/MltF_N"/>
</dbReference>
<dbReference type="PANTHER" id="PTHR35936">
    <property type="entry name" value="MEMBRANE-BOUND LYTIC MUREIN TRANSGLYCOSYLASE F"/>
    <property type="match status" value="1"/>
</dbReference>
<reference evidence="4 5" key="1">
    <citation type="submission" date="2020-09" db="EMBL/GenBank/DDBJ databases">
        <title>Echinicola sp. CAU 1574 isolated from sand of Sido Beach.</title>
        <authorList>
            <person name="Kim W."/>
        </authorList>
    </citation>
    <scope>NUCLEOTIDE SEQUENCE [LARGE SCALE GENOMIC DNA]</scope>
    <source>
        <strain evidence="4 5">CAU 1574</strain>
    </source>
</reference>
<feature type="signal peptide" evidence="2">
    <location>
        <begin position="1"/>
        <end position="28"/>
    </location>
</feature>
<gene>
    <name evidence="4" type="ORF">IFO69_12240</name>
</gene>
<sequence length="334" mass="37717">MMKIIKKILNIYLLTILMLSLSISSSFAQESPLKLASDQWPPFTDTDPNSAVALNLVREALRRINVETEVTIQDFEDVMTGIEHNSFDGSAALWMTGDRENFLLFSNAYMQNQLVLVGKRGQDVDLLAMNGLANRSLGLVDGYAYNRDFENVDDVTLIHSNSDEENFQKLLNDEVDCILVDALLIEYLLKDQSEEVREHLVISKRSFIIKPLYFALRKDLPGAEKIIKQFNKEIKKMANDGTYHQLLGLDWLAMDMNNDGIAELIPKGKVIGTVPPLSSYMVYADGEEKPTSMKYYVGGKYYDSWEDIPEKHKGTVNVSTSPDASNPGIRVNFK</sequence>
<protein>
    <submittedName>
        <fullName evidence="4">Transporter substrate-binding domain-containing protein</fullName>
    </submittedName>
</protein>
<dbReference type="Gene3D" id="3.40.190.10">
    <property type="entry name" value="Periplasmic binding protein-like II"/>
    <property type="match status" value="2"/>
</dbReference>
<evidence type="ECO:0000256" key="2">
    <source>
        <dbReference type="SAM" id="SignalP"/>
    </source>
</evidence>
<dbReference type="EMBL" id="JACYTQ010000003">
    <property type="protein sequence ID" value="MBD8489516.1"/>
    <property type="molecule type" value="Genomic_DNA"/>
</dbReference>
<proteinExistence type="predicted"/>
<evidence type="ECO:0000259" key="3">
    <source>
        <dbReference type="SMART" id="SM00062"/>
    </source>
</evidence>
<keyword evidence="1 2" id="KW-0732">Signal</keyword>
<keyword evidence="5" id="KW-1185">Reference proteome</keyword>